<evidence type="ECO:0000256" key="4">
    <source>
        <dbReference type="ARBA" id="ARBA00023284"/>
    </source>
</evidence>
<dbReference type="GO" id="GO:0016853">
    <property type="term" value="F:isomerase activity"/>
    <property type="evidence" value="ECO:0007669"/>
    <property type="project" value="UniProtKB-KW"/>
</dbReference>
<evidence type="ECO:0000259" key="6">
    <source>
        <dbReference type="PROSITE" id="PS51352"/>
    </source>
</evidence>
<comment type="subcellular location">
    <subcellularLocation>
        <location evidence="1">Cell envelope</location>
    </subcellularLocation>
</comment>
<organism evidence="7 8">
    <name type="scientific">Mucilaginibacter terrae</name>
    <dbReference type="NCBI Taxonomy" id="1955052"/>
    <lineage>
        <taxon>Bacteria</taxon>
        <taxon>Pseudomonadati</taxon>
        <taxon>Bacteroidota</taxon>
        <taxon>Sphingobacteriia</taxon>
        <taxon>Sphingobacteriales</taxon>
        <taxon>Sphingobacteriaceae</taxon>
        <taxon>Mucilaginibacter</taxon>
    </lineage>
</organism>
<dbReference type="Proteomes" id="UP001258315">
    <property type="component" value="Unassembled WGS sequence"/>
</dbReference>
<dbReference type="PROSITE" id="PS51352">
    <property type="entry name" value="THIOREDOXIN_2"/>
    <property type="match status" value="1"/>
</dbReference>
<feature type="signal peptide" evidence="5">
    <location>
        <begin position="1"/>
        <end position="21"/>
    </location>
</feature>
<keyword evidence="3" id="KW-1015">Disulfide bond</keyword>
<keyword evidence="7" id="KW-0413">Isomerase</keyword>
<dbReference type="PANTHER" id="PTHR42852">
    <property type="entry name" value="THIOL:DISULFIDE INTERCHANGE PROTEIN DSBE"/>
    <property type="match status" value="1"/>
</dbReference>
<dbReference type="InterPro" id="IPR036249">
    <property type="entry name" value="Thioredoxin-like_sf"/>
</dbReference>
<sequence>MKKNTLLSVMAVLCLNFPCIAQSKAPITPLKIGDQFPDITISNMLNYKAGNLSTASLKGKVIILDFWATWCSACLINFPRIEALEQKFGDRVFALGVAYEPVPKIRQFFTSANGKRYHIKTAVADTLLSRLFPHTGLPHYVMIDGAGKVVAITGAEEVNEANIQKALSGQNVQVQTKKDLDATRPLFLDEAYPPGNEIVKYSILSKGHYSGLGTGNHPRTKGGKNIGIAVTNSNLLWLYETAAIKLFNKQQQQFSEKRMILDVQDPAKITLNLSKARDGSYDQDNLYNYDLILPQEQADRLYETMLSELNALTAYTGVVEKQEVPCYVLQRTDSTDRLRSKGGISKNTLFRSAPYQISNRPLKQLVIRLGDLESIDRPVVDETGYTGMVDLTLTGSTDIREIRNALRPYGLDLREAKRSLLMLIVTDKKSSTHDLKP</sequence>
<proteinExistence type="predicted"/>
<dbReference type="InterPro" id="IPR050553">
    <property type="entry name" value="Thioredoxin_ResA/DsbE_sf"/>
</dbReference>
<gene>
    <name evidence="7" type="ORF">QE417_003327</name>
</gene>
<evidence type="ECO:0000256" key="3">
    <source>
        <dbReference type="ARBA" id="ARBA00023157"/>
    </source>
</evidence>
<reference evidence="8" key="1">
    <citation type="submission" date="2023-07" db="EMBL/GenBank/DDBJ databases">
        <title>Functional and genomic diversity of the sorghum phyllosphere microbiome.</title>
        <authorList>
            <person name="Shade A."/>
        </authorList>
    </citation>
    <scope>NUCLEOTIDE SEQUENCE [LARGE SCALE GENOMIC DNA]</scope>
    <source>
        <strain evidence="8">SORGH_AS_0422</strain>
    </source>
</reference>
<dbReference type="Gene3D" id="3.40.30.10">
    <property type="entry name" value="Glutaredoxin"/>
    <property type="match status" value="1"/>
</dbReference>
<keyword evidence="2" id="KW-0201">Cytochrome c-type biogenesis</keyword>
<comment type="caution">
    <text evidence="7">The sequence shown here is derived from an EMBL/GenBank/DDBJ whole genome shotgun (WGS) entry which is preliminary data.</text>
</comment>
<dbReference type="InterPro" id="IPR013740">
    <property type="entry name" value="Redoxin"/>
</dbReference>
<dbReference type="SUPFAM" id="SSF52833">
    <property type="entry name" value="Thioredoxin-like"/>
    <property type="match status" value="1"/>
</dbReference>
<dbReference type="InterPro" id="IPR013766">
    <property type="entry name" value="Thioredoxin_domain"/>
</dbReference>
<evidence type="ECO:0000256" key="1">
    <source>
        <dbReference type="ARBA" id="ARBA00004196"/>
    </source>
</evidence>
<keyword evidence="4" id="KW-0676">Redox-active center</keyword>
<feature type="chain" id="PRO_5045056746" evidence="5">
    <location>
        <begin position="22"/>
        <end position="437"/>
    </location>
</feature>
<evidence type="ECO:0000256" key="2">
    <source>
        <dbReference type="ARBA" id="ARBA00022748"/>
    </source>
</evidence>
<dbReference type="CDD" id="cd02966">
    <property type="entry name" value="TlpA_like_family"/>
    <property type="match status" value="1"/>
</dbReference>
<keyword evidence="5" id="KW-0732">Signal</keyword>
<dbReference type="RefSeq" id="WP_311951591.1">
    <property type="nucleotide sequence ID" value="NZ_JAVLVU010000001.1"/>
</dbReference>
<name>A0ABU3H022_9SPHI</name>
<dbReference type="EMBL" id="JAVLVU010000001">
    <property type="protein sequence ID" value="MDT3404255.1"/>
    <property type="molecule type" value="Genomic_DNA"/>
</dbReference>
<dbReference type="PANTHER" id="PTHR42852:SF6">
    <property type="entry name" value="THIOL:DISULFIDE INTERCHANGE PROTEIN DSBE"/>
    <property type="match status" value="1"/>
</dbReference>
<protein>
    <submittedName>
        <fullName evidence="7">Thiol-disulfide isomerase/thioredoxin</fullName>
    </submittedName>
</protein>
<keyword evidence="8" id="KW-1185">Reference proteome</keyword>
<dbReference type="Pfam" id="PF08534">
    <property type="entry name" value="Redoxin"/>
    <property type="match status" value="1"/>
</dbReference>
<evidence type="ECO:0000256" key="5">
    <source>
        <dbReference type="SAM" id="SignalP"/>
    </source>
</evidence>
<evidence type="ECO:0000313" key="8">
    <source>
        <dbReference type="Proteomes" id="UP001258315"/>
    </source>
</evidence>
<accession>A0ABU3H022</accession>
<evidence type="ECO:0000313" key="7">
    <source>
        <dbReference type="EMBL" id="MDT3404255.1"/>
    </source>
</evidence>
<feature type="domain" description="Thioredoxin" evidence="6">
    <location>
        <begin position="30"/>
        <end position="172"/>
    </location>
</feature>